<evidence type="ECO:0000256" key="2">
    <source>
        <dbReference type="ARBA" id="ARBA00023015"/>
    </source>
</evidence>
<dbReference type="CDD" id="cd08422">
    <property type="entry name" value="PBP2_CrgA_like"/>
    <property type="match status" value="1"/>
</dbReference>
<dbReference type="Proteomes" id="UP000297385">
    <property type="component" value="Unassembled WGS sequence"/>
</dbReference>
<dbReference type="PROSITE" id="PS50931">
    <property type="entry name" value="HTH_LYSR"/>
    <property type="match status" value="1"/>
</dbReference>
<dbReference type="PANTHER" id="PTHR30537:SF5">
    <property type="entry name" value="HTH-TYPE TRANSCRIPTIONAL ACTIVATOR TTDR-RELATED"/>
    <property type="match status" value="1"/>
</dbReference>
<evidence type="ECO:0000256" key="4">
    <source>
        <dbReference type="ARBA" id="ARBA00023163"/>
    </source>
</evidence>
<comment type="caution">
    <text evidence="6">The sequence shown here is derived from an EMBL/GenBank/DDBJ whole genome shotgun (WGS) entry which is preliminary data.</text>
</comment>
<dbReference type="SUPFAM" id="SSF46785">
    <property type="entry name" value="Winged helix' DNA-binding domain"/>
    <property type="match status" value="1"/>
</dbReference>
<accession>A0A4Y8NC00</accession>
<dbReference type="InterPro" id="IPR005119">
    <property type="entry name" value="LysR_subst-bd"/>
</dbReference>
<sequence length="313" mass="34693">MDTLQMMRIFVRIAEEGSFTGAAQRLGLTNASASRSIAQLETHLRTRLLNRSTRRIALTEAGQRYLERCERILAYVDEAEAEAADAQVRPSGKLHVHATTSFGQIYVLPAVLRYRERNPSVSVELTLSQHVPDLLDEGYDISLQLSMSELPDSALVSHRLGDVHSVLCASPVYLSERGTPRTVQELRGHRCLQIVSSVFPRDRWQLDGPNGRETFEFAPADFQVNVIEALNIALREGVGIGALPMATALPALRSGALIRVLPDYQLQKLTAYVLYASRQYLDAKIRTFVDFLREFVPQALAADKAALCASGQS</sequence>
<reference evidence="6 7" key="1">
    <citation type="submission" date="2019-03" db="EMBL/GenBank/DDBJ databases">
        <title>Complete Genome Sequence of Paraburkholderia dipogonis ICMP 19430T, a Nitrogen-fixing Symbiont of the South African Invasive Legume Dipogon lignosus in New Zealand.</title>
        <authorList>
            <person name="De Meyer S.E."/>
        </authorList>
    </citation>
    <scope>NUCLEOTIDE SEQUENCE [LARGE SCALE GENOMIC DNA]</scope>
    <source>
        <strain evidence="6 7">ICMP 19430</strain>
    </source>
</reference>
<dbReference type="InterPro" id="IPR000847">
    <property type="entry name" value="LysR_HTH_N"/>
</dbReference>
<dbReference type="Pfam" id="PF03466">
    <property type="entry name" value="LysR_substrate"/>
    <property type="match status" value="1"/>
</dbReference>
<dbReference type="AlphaFoldDB" id="A0A4Y8NC00"/>
<proteinExistence type="inferred from homology"/>
<name>A0A4Y8NC00_9BURK</name>
<gene>
    <name evidence="6" type="ORF">E2553_19330</name>
</gene>
<dbReference type="InterPro" id="IPR036388">
    <property type="entry name" value="WH-like_DNA-bd_sf"/>
</dbReference>
<keyword evidence="4" id="KW-0804">Transcription</keyword>
<dbReference type="SUPFAM" id="SSF53850">
    <property type="entry name" value="Periplasmic binding protein-like II"/>
    <property type="match status" value="1"/>
</dbReference>
<dbReference type="FunFam" id="1.10.10.10:FF:000001">
    <property type="entry name" value="LysR family transcriptional regulator"/>
    <property type="match status" value="1"/>
</dbReference>
<protein>
    <submittedName>
        <fullName evidence="6">LysR family transcriptional regulator</fullName>
    </submittedName>
</protein>
<dbReference type="InterPro" id="IPR036390">
    <property type="entry name" value="WH_DNA-bd_sf"/>
</dbReference>
<evidence type="ECO:0000259" key="5">
    <source>
        <dbReference type="PROSITE" id="PS50931"/>
    </source>
</evidence>
<keyword evidence="3" id="KW-0238">DNA-binding</keyword>
<dbReference type="Gene3D" id="3.40.190.290">
    <property type="match status" value="1"/>
</dbReference>
<comment type="similarity">
    <text evidence="1">Belongs to the LysR transcriptional regulatory family.</text>
</comment>
<dbReference type="Gene3D" id="1.10.10.10">
    <property type="entry name" value="Winged helix-like DNA-binding domain superfamily/Winged helix DNA-binding domain"/>
    <property type="match status" value="1"/>
</dbReference>
<dbReference type="PANTHER" id="PTHR30537">
    <property type="entry name" value="HTH-TYPE TRANSCRIPTIONAL REGULATOR"/>
    <property type="match status" value="1"/>
</dbReference>
<dbReference type="GO" id="GO:0006351">
    <property type="term" value="P:DNA-templated transcription"/>
    <property type="evidence" value="ECO:0007669"/>
    <property type="project" value="TreeGrafter"/>
</dbReference>
<dbReference type="GeneID" id="97310672"/>
<dbReference type="GO" id="GO:0043565">
    <property type="term" value="F:sequence-specific DNA binding"/>
    <property type="evidence" value="ECO:0007669"/>
    <property type="project" value="TreeGrafter"/>
</dbReference>
<evidence type="ECO:0000313" key="7">
    <source>
        <dbReference type="Proteomes" id="UP000297385"/>
    </source>
</evidence>
<dbReference type="RefSeq" id="WP_134459162.1">
    <property type="nucleotide sequence ID" value="NZ_JBHMFL010000047.1"/>
</dbReference>
<feature type="domain" description="HTH lysR-type" evidence="5">
    <location>
        <begin position="1"/>
        <end position="59"/>
    </location>
</feature>
<organism evidence="6 7">
    <name type="scientific">Paraburkholderia dipogonis</name>
    <dbReference type="NCBI Taxonomy" id="1211383"/>
    <lineage>
        <taxon>Bacteria</taxon>
        <taxon>Pseudomonadati</taxon>
        <taxon>Pseudomonadota</taxon>
        <taxon>Betaproteobacteria</taxon>
        <taxon>Burkholderiales</taxon>
        <taxon>Burkholderiaceae</taxon>
        <taxon>Paraburkholderia</taxon>
    </lineage>
</organism>
<evidence type="ECO:0000256" key="3">
    <source>
        <dbReference type="ARBA" id="ARBA00023125"/>
    </source>
</evidence>
<dbReference type="EMBL" id="SNVI01000001">
    <property type="protein sequence ID" value="TFE47340.1"/>
    <property type="molecule type" value="Genomic_DNA"/>
</dbReference>
<evidence type="ECO:0000313" key="6">
    <source>
        <dbReference type="EMBL" id="TFE47340.1"/>
    </source>
</evidence>
<evidence type="ECO:0000256" key="1">
    <source>
        <dbReference type="ARBA" id="ARBA00009437"/>
    </source>
</evidence>
<dbReference type="Pfam" id="PF00126">
    <property type="entry name" value="HTH_1"/>
    <property type="match status" value="1"/>
</dbReference>
<keyword evidence="2" id="KW-0805">Transcription regulation</keyword>
<dbReference type="InterPro" id="IPR058163">
    <property type="entry name" value="LysR-type_TF_proteobact-type"/>
</dbReference>
<dbReference type="GO" id="GO:0003700">
    <property type="term" value="F:DNA-binding transcription factor activity"/>
    <property type="evidence" value="ECO:0007669"/>
    <property type="project" value="InterPro"/>
</dbReference>